<name>A0A9W7ZNX1_9FUNG</name>
<keyword evidence="1" id="KW-0732">Signal</keyword>
<proteinExistence type="predicted"/>
<protein>
    <submittedName>
        <fullName evidence="2">Uncharacterized protein</fullName>
    </submittedName>
</protein>
<comment type="caution">
    <text evidence="2">The sequence shown here is derived from an EMBL/GenBank/DDBJ whole genome shotgun (WGS) entry which is preliminary data.</text>
</comment>
<sequence>MHLTKFAAIFIAALGFVSALPVSKVELPKLTPEQEKILKPVFKIYGDLELPRRNTLSPEQIQASMAIFREGVVKIYGTPNYEKITQYLDYRLYKALFS</sequence>
<gene>
    <name evidence="2" type="ORF">H4219_005537</name>
</gene>
<dbReference type="Proteomes" id="UP001150538">
    <property type="component" value="Unassembled WGS sequence"/>
</dbReference>
<evidence type="ECO:0000256" key="1">
    <source>
        <dbReference type="SAM" id="SignalP"/>
    </source>
</evidence>
<keyword evidence="3" id="KW-1185">Reference proteome</keyword>
<feature type="chain" id="PRO_5040793478" evidence="1">
    <location>
        <begin position="20"/>
        <end position="98"/>
    </location>
</feature>
<reference evidence="2" key="1">
    <citation type="submission" date="2022-07" db="EMBL/GenBank/DDBJ databases">
        <title>Phylogenomic reconstructions and comparative analyses of Kickxellomycotina fungi.</title>
        <authorList>
            <person name="Reynolds N.K."/>
            <person name="Stajich J.E."/>
            <person name="Barry K."/>
            <person name="Grigoriev I.V."/>
            <person name="Crous P."/>
            <person name="Smith M.E."/>
        </authorList>
    </citation>
    <scope>NUCLEOTIDE SEQUENCE</scope>
    <source>
        <strain evidence="2">NBRC 100468</strain>
    </source>
</reference>
<organism evidence="2 3">
    <name type="scientific">Mycoemilia scoparia</name>
    <dbReference type="NCBI Taxonomy" id="417184"/>
    <lineage>
        <taxon>Eukaryota</taxon>
        <taxon>Fungi</taxon>
        <taxon>Fungi incertae sedis</taxon>
        <taxon>Zoopagomycota</taxon>
        <taxon>Kickxellomycotina</taxon>
        <taxon>Kickxellomycetes</taxon>
        <taxon>Kickxellales</taxon>
        <taxon>Kickxellaceae</taxon>
        <taxon>Mycoemilia</taxon>
    </lineage>
</organism>
<evidence type="ECO:0000313" key="2">
    <source>
        <dbReference type="EMBL" id="KAJ1912616.1"/>
    </source>
</evidence>
<accession>A0A9W7ZNX1</accession>
<evidence type="ECO:0000313" key="3">
    <source>
        <dbReference type="Proteomes" id="UP001150538"/>
    </source>
</evidence>
<dbReference type="AlphaFoldDB" id="A0A9W7ZNX1"/>
<feature type="signal peptide" evidence="1">
    <location>
        <begin position="1"/>
        <end position="19"/>
    </location>
</feature>
<dbReference type="EMBL" id="JANBPU010000329">
    <property type="protein sequence ID" value="KAJ1912616.1"/>
    <property type="molecule type" value="Genomic_DNA"/>
</dbReference>